<reference evidence="8" key="1">
    <citation type="submission" date="2016-11" db="UniProtKB">
        <authorList>
            <consortium name="WormBaseParasite"/>
        </authorList>
    </citation>
    <scope>IDENTIFICATION</scope>
</reference>
<feature type="signal peptide" evidence="5">
    <location>
        <begin position="1"/>
        <end position="16"/>
    </location>
</feature>
<keyword evidence="4" id="KW-1133">Transmembrane helix</keyword>
<proteinExistence type="inferred from homology"/>
<dbReference type="InterPro" id="IPR006186">
    <property type="entry name" value="Ser/Thr-sp_prot-phosphatase"/>
</dbReference>
<evidence type="ECO:0000256" key="3">
    <source>
        <dbReference type="ARBA" id="ARBA00022801"/>
    </source>
</evidence>
<dbReference type="InterPro" id="IPR004843">
    <property type="entry name" value="Calcineurin-like_PHP"/>
</dbReference>
<feature type="domain" description="Serine/threonine specific protein phosphatases" evidence="6">
    <location>
        <begin position="284"/>
        <end position="551"/>
    </location>
</feature>
<feature type="chain" id="PRO_5009311724" evidence="5">
    <location>
        <begin position="17"/>
        <end position="1207"/>
    </location>
</feature>
<keyword evidence="7" id="KW-1185">Reference proteome</keyword>
<evidence type="ECO:0000313" key="8">
    <source>
        <dbReference type="WBParaSite" id="L893_g12982.t1"/>
    </source>
</evidence>
<dbReference type="WBParaSite" id="L893_g12982.t1">
    <property type="protein sequence ID" value="L893_g12982.t1"/>
    <property type="gene ID" value="L893_g12982"/>
</dbReference>
<dbReference type="PANTHER" id="PTHR44590">
    <property type="entry name" value="CARBOXYLIC ESTER HYDROLASE-RELATED"/>
    <property type="match status" value="1"/>
</dbReference>
<dbReference type="PRINTS" id="PR00114">
    <property type="entry name" value="STPHPHTASE"/>
</dbReference>
<keyword evidence="4" id="KW-0812">Transmembrane</keyword>
<protein>
    <submittedName>
        <fullName evidence="8">SER_THR_PHOSPHATASE domain-containing protein</fullName>
    </submittedName>
</protein>
<evidence type="ECO:0000259" key="6">
    <source>
        <dbReference type="SMART" id="SM00156"/>
    </source>
</evidence>
<comment type="similarity">
    <text evidence="1">Belongs to the type-B carboxylesterase/lipase family.</text>
</comment>
<sequence>MLVSRLVAALAVLCTCVDVKSPSECRSNSEPKVGYNDTFVPCDLQGTQSCFQLVIPSTKKRPNARIYGCMDDSKTPKKYWATKFKKGFYKSRYQISLEEKHYIGAIKLCAVNRCNELDMVVIEPLKQRTDRFPLRHVEYPILLIIALAFVSIYPVITSYSSSKKLRRQEFADVGKPIDPLKFPNSTFASSQDELVPEKVSGRLQTIAQVSGIIHKLQYPSTFDQFKSQLLRDKERISTPVSISEAVRTFEKDKTGYVLPLRSLPSKHEPLLNRLLEHGPGLFMFNPLELGHLFDRAADIFAEEPTLLEVPAGVVIYGDLKGQYPDLHRWFHIHGYPPNKRRHVFLGGILNTANDFSVETIALIIALKVALPRDVFVLRGAAEALTFNVRRRFPNKICRALVAVISRMCSHMPLAVKIGRKILAMHGGPSPLLQDLDDIPQIPRPIADFERKRISSHLLFSDPSHEIDSFEAKKHSRGVRFSAKAVEESCAKLGVHLIVRARNPVPGGYFMMANKKLLSLFSAPGYGGCVKGATAIVDEDMRVTIVRLAQVGNLKAATVGDSLTTCERSVELLTQEEPIQMHSSTAETTPEKNTAEKTCVWQLPLISQISPHFALLSLYACSVQTTKVVCVHRLHAASSGSFVIVNCSVTMPVDDDFCRSSGIIETADGKIRGKTYFLPGLPEVSCFLGIPYGKPPVGELRFEKPVPAERWSGVLECSKFGPRAPQANFLADNLSQPPSSEDCLNLNVFVPSNDEMEIEDRESGGRPVLVFIHGGGFAFHSASDYGDKGMCSTICKKGLIVVTVQYRLGFFGFLSTGDDAAPGNYGLWDQTLALKWIQKNIAYFGGNPKNVTVSGQSAGGASSDFLSVSPASRDLFQKVLSMGGNALCHFAMDKADNVRTACLAFAKEMGFVEDTNIPLNQQNKDLVTFFRALPKEDLELGILGKPGFKINQKRLELVPVHDGDFFPKPLDELRRETAPKICMIGATEYEGMFFVTMQRLKSTVKYIDQAIRRGIGLSNEDDSEEFREIVRRIRRRYLREDEVNSPAKVEKAMIRVIGDSQISFSLPLYTQKMTSAGHEVWQYSFDYARSGRFGFGNLMPFEAATHCSELPYIFGKGPFYHFHPEEEDKIVIENFTSCIANFCRYGDPNGRDKSLWKPAQVNNPYRYFSIDMVCQMKEGYQDRTAQLWIDGAKDVKRIRSRNSAKSHI</sequence>
<dbReference type="GO" id="GO:0052689">
    <property type="term" value="F:carboxylic ester hydrolase activity"/>
    <property type="evidence" value="ECO:0007669"/>
    <property type="project" value="UniProtKB-KW"/>
</dbReference>
<dbReference type="InterPro" id="IPR002018">
    <property type="entry name" value="CarbesteraseB"/>
</dbReference>
<dbReference type="Proteomes" id="UP000095287">
    <property type="component" value="Unplaced"/>
</dbReference>
<dbReference type="Gene3D" id="3.60.21.10">
    <property type="match status" value="1"/>
</dbReference>
<dbReference type="AlphaFoldDB" id="A0A1I7Y5L9"/>
<dbReference type="Pfam" id="PF00135">
    <property type="entry name" value="COesterase"/>
    <property type="match status" value="1"/>
</dbReference>
<name>A0A1I7Y5L9_9BILA</name>
<dbReference type="SUPFAM" id="SSF53474">
    <property type="entry name" value="alpha/beta-Hydrolases"/>
    <property type="match status" value="1"/>
</dbReference>
<keyword evidence="3" id="KW-0378">Hydrolase</keyword>
<keyword evidence="5" id="KW-0732">Signal</keyword>
<dbReference type="InterPro" id="IPR019826">
    <property type="entry name" value="Carboxylesterase_B_AS"/>
</dbReference>
<feature type="transmembrane region" description="Helical" evidence="4">
    <location>
        <begin position="139"/>
        <end position="159"/>
    </location>
</feature>
<dbReference type="Pfam" id="PF00149">
    <property type="entry name" value="Metallophos"/>
    <property type="match status" value="1"/>
</dbReference>
<keyword evidence="2" id="KW-0719">Serine esterase</keyword>
<dbReference type="SUPFAM" id="SSF56300">
    <property type="entry name" value="Metallo-dependent phosphatases"/>
    <property type="match status" value="1"/>
</dbReference>
<dbReference type="InterPro" id="IPR029058">
    <property type="entry name" value="AB_hydrolase_fold"/>
</dbReference>
<evidence type="ECO:0000256" key="2">
    <source>
        <dbReference type="ARBA" id="ARBA00022487"/>
    </source>
</evidence>
<dbReference type="PANTHER" id="PTHR44590:SF3">
    <property type="entry name" value="CARBOXYLESTERASE TYPE B DOMAIN-CONTAINING PROTEIN"/>
    <property type="match status" value="1"/>
</dbReference>
<dbReference type="Gene3D" id="3.40.50.1820">
    <property type="entry name" value="alpha/beta hydrolase"/>
    <property type="match status" value="1"/>
</dbReference>
<dbReference type="SMART" id="SM00156">
    <property type="entry name" value="PP2Ac"/>
    <property type="match status" value="1"/>
</dbReference>
<dbReference type="InterPro" id="IPR029052">
    <property type="entry name" value="Metallo-depent_PP-like"/>
</dbReference>
<evidence type="ECO:0000256" key="5">
    <source>
        <dbReference type="SAM" id="SignalP"/>
    </source>
</evidence>
<keyword evidence="4" id="KW-0472">Membrane</keyword>
<evidence type="ECO:0000256" key="1">
    <source>
        <dbReference type="ARBA" id="ARBA00005964"/>
    </source>
</evidence>
<dbReference type="PROSITE" id="PS00122">
    <property type="entry name" value="CARBOXYLESTERASE_B_1"/>
    <property type="match status" value="1"/>
</dbReference>
<evidence type="ECO:0000256" key="4">
    <source>
        <dbReference type="SAM" id="Phobius"/>
    </source>
</evidence>
<accession>A0A1I7Y5L9</accession>
<evidence type="ECO:0000313" key="7">
    <source>
        <dbReference type="Proteomes" id="UP000095287"/>
    </source>
</evidence>
<organism evidence="7 8">
    <name type="scientific">Steinernema glaseri</name>
    <dbReference type="NCBI Taxonomy" id="37863"/>
    <lineage>
        <taxon>Eukaryota</taxon>
        <taxon>Metazoa</taxon>
        <taxon>Ecdysozoa</taxon>
        <taxon>Nematoda</taxon>
        <taxon>Chromadorea</taxon>
        <taxon>Rhabditida</taxon>
        <taxon>Tylenchina</taxon>
        <taxon>Panagrolaimomorpha</taxon>
        <taxon>Strongyloidoidea</taxon>
        <taxon>Steinernematidae</taxon>
        <taxon>Steinernema</taxon>
    </lineage>
</organism>